<reference evidence="1 2" key="1">
    <citation type="submission" date="2017-10" db="EMBL/GenBank/DDBJ databases">
        <title>Comparative genomics in systemic dimorphic fungi from Ajellomycetaceae.</title>
        <authorList>
            <person name="Munoz J.F."/>
            <person name="Mcewen J.G."/>
            <person name="Clay O.K."/>
            <person name="Cuomo C.A."/>
        </authorList>
    </citation>
    <scope>NUCLEOTIDE SEQUENCE [LARGE SCALE GENOMIC DNA]</scope>
    <source>
        <strain evidence="1 2">UAMH5409</strain>
    </source>
</reference>
<name>A0A2B7WVW9_9EURO</name>
<dbReference type="OrthoDB" id="5401170at2759"/>
<sequence length="181" mass="20685">MGRFHFPENWIGDLFDKFELRCPEGTCWRIGGKISERSILVPAYGRPKGKAEALAVYHCEEIIGGKPNGRKAIVEVRMQVPPEPLSSFDPKVRARYAEKVPAGWTLQEIYTLQYFNKKKCTVVPELLSVVSFWQTPTMPVPEGYLEFIVMEKLPGVPLVGFWGYSRPKGDKNRESFRKSMT</sequence>
<proteinExistence type="predicted"/>
<organism evidence="1 2">
    <name type="scientific">Helicocarpus griseus UAMH5409</name>
    <dbReference type="NCBI Taxonomy" id="1447875"/>
    <lineage>
        <taxon>Eukaryota</taxon>
        <taxon>Fungi</taxon>
        <taxon>Dikarya</taxon>
        <taxon>Ascomycota</taxon>
        <taxon>Pezizomycotina</taxon>
        <taxon>Eurotiomycetes</taxon>
        <taxon>Eurotiomycetidae</taxon>
        <taxon>Onygenales</taxon>
        <taxon>Ajellomycetaceae</taxon>
        <taxon>Helicocarpus</taxon>
    </lineage>
</organism>
<dbReference type="AlphaFoldDB" id="A0A2B7WVW9"/>
<evidence type="ECO:0000313" key="1">
    <source>
        <dbReference type="EMBL" id="PGH03524.1"/>
    </source>
</evidence>
<comment type="caution">
    <text evidence="1">The sequence shown here is derived from an EMBL/GenBank/DDBJ whole genome shotgun (WGS) entry which is preliminary data.</text>
</comment>
<protein>
    <submittedName>
        <fullName evidence="1">Uncharacterized protein</fullName>
    </submittedName>
</protein>
<dbReference type="EMBL" id="PDNB01000147">
    <property type="protein sequence ID" value="PGH03524.1"/>
    <property type="molecule type" value="Genomic_DNA"/>
</dbReference>
<dbReference type="Proteomes" id="UP000223968">
    <property type="component" value="Unassembled WGS sequence"/>
</dbReference>
<evidence type="ECO:0000313" key="2">
    <source>
        <dbReference type="Proteomes" id="UP000223968"/>
    </source>
</evidence>
<gene>
    <name evidence="1" type="ORF">AJ79_07359</name>
</gene>
<keyword evidence="2" id="KW-1185">Reference proteome</keyword>
<accession>A0A2B7WVW9</accession>